<comment type="catalytic activity">
    <reaction evidence="10">
        <text>a 5'-end (5'-triphosphoguanosine)-ribonucleoside in mRNA + S-adenosyl-L-methionine = a 5'-end (N(7)-methyl 5'-triphosphoguanosine)-ribonucleoside in mRNA + S-adenosyl-L-homocysteine</text>
        <dbReference type="Rhea" id="RHEA:67008"/>
        <dbReference type="Rhea" id="RHEA-COMP:17166"/>
        <dbReference type="Rhea" id="RHEA-COMP:17167"/>
        <dbReference type="ChEBI" id="CHEBI:57856"/>
        <dbReference type="ChEBI" id="CHEBI:59789"/>
        <dbReference type="ChEBI" id="CHEBI:156461"/>
        <dbReference type="ChEBI" id="CHEBI:167617"/>
        <dbReference type="EC" id="2.1.1.56"/>
    </reaction>
</comment>
<dbReference type="GO" id="GO:0003723">
    <property type="term" value="F:RNA binding"/>
    <property type="evidence" value="ECO:0007669"/>
    <property type="project" value="UniProtKB-KW"/>
</dbReference>
<evidence type="ECO:0000256" key="6">
    <source>
        <dbReference type="ARBA" id="ARBA00022884"/>
    </source>
</evidence>
<feature type="compositionally biased region" description="Polar residues" evidence="12">
    <location>
        <begin position="149"/>
        <end position="167"/>
    </location>
</feature>
<evidence type="ECO:0000259" key="13">
    <source>
        <dbReference type="PROSITE" id="PS51562"/>
    </source>
</evidence>
<feature type="region of interest" description="Disordered" evidence="12">
    <location>
        <begin position="104"/>
        <end position="198"/>
    </location>
</feature>
<organism evidence="14 15">
    <name type="scientific">Hydnum rufescens UP504</name>
    <dbReference type="NCBI Taxonomy" id="1448309"/>
    <lineage>
        <taxon>Eukaryota</taxon>
        <taxon>Fungi</taxon>
        <taxon>Dikarya</taxon>
        <taxon>Basidiomycota</taxon>
        <taxon>Agaricomycotina</taxon>
        <taxon>Agaricomycetes</taxon>
        <taxon>Cantharellales</taxon>
        <taxon>Hydnaceae</taxon>
        <taxon>Hydnum</taxon>
    </lineage>
</organism>
<dbReference type="InterPro" id="IPR029063">
    <property type="entry name" value="SAM-dependent_MTases_sf"/>
</dbReference>
<name>A0A9P6BB61_9AGAM</name>
<dbReference type="OrthoDB" id="10248867at2759"/>
<dbReference type="InterPro" id="IPR004971">
    <property type="entry name" value="mRNA_G-N7_MeTrfase_dom"/>
</dbReference>
<keyword evidence="5" id="KW-0949">S-adenosyl-L-methionine</keyword>
<proteinExistence type="predicted"/>
<dbReference type="Proteomes" id="UP000886523">
    <property type="component" value="Unassembled WGS sequence"/>
</dbReference>
<protein>
    <recommendedName>
        <fullName evidence="11">mRNA cap guanine-N(7) methyltransferase</fullName>
        <ecNumber evidence="2">2.1.1.56</ecNumber>
    </recommendedName>
    <alternativeName>
        <fullName evidence="8">mRNA (guanine-N(7))-methyltransferase</fullName>
    </alternativeName>
    <alternativeName>
        <fullName evidence="9">mRNA cap methyltransferase</fullName>
    </alternativeName>
</protein>
<evidence type="ECO:0000256" key="7">
    <source>
        <dbReference type="ARBA" id="ARBA00023042"/>
    </source>
</evidence>
<keyword evidence="6" id="KW-0694">RNA-binding</keyword>
<evidence type="ECO:0000256" key="11">
    <source>
        <dbReference type="ARBA" id="ARBA00049739"/>
    </source>
</evidence>
<dbReference type="EC" id="2.1.1.56" evidence="2"/>
<dbReference type="PANTHER" id="PTHR12189">
    <property type="entry name" value="MRNA GUANINE-7- METHYLTRANSFERASE"/>
    <property type="match status" value="1"/>
</dbReference>
<dbReference type="GO" id="GO:0004482">
    <property type="term" value="F:mRNA 5'-cap (guanine-N7-)-methyltransferase activity"/>
    <property type="evidence" value="ECO:0007669"/>
    <property type="project" value="UniProtKB-EC"/>
</dbReference>
<dbReference type="SUPFAM" id="SSF53335">
    <property type="entry name" value="S-adenosyl-L-methionine-dependent methyltransferases"/>
    <property type="match status" value="1"/>
</dbReference>
<evidence type="ECO:0000313" key="15">
    <source>
        <dbReference type="Proteomes" id="UP000886523"/>
    </source>
</evidence>
<evidence type="ECO:0000256" key="8">
    <source>
        <dbReference type="ARBA" id="ARBA00032772"/>
    </source>
</evidence>
<keyword evidence="7" id="KW-0507">mRNA processing</keyword>
<evidence type="ECO:0000256" key="4">
    <source>
        <dbReference type="ARBA" id="ARBA00022679"/>
    </source>
</evidence>
<accession>A0A9P6BB61</accession>
<dbReference type="PROSITE" id="PS51562">
    <property type="entry name" value="RNA_CAP0_MT"/>
    <property type="match status" value="1"/>
</dbReference>
<evidence type="ECO:0000313" key="14">
    <source>
        <dbReference type="EMBL" id="KAF9521134.1"/>
    </source>
</evidence>
<evidence type="ECO:0000256" key="1">
    <source>
        <dbReference type="ARBA" id="ARBA00003378"/>
    </source>
</evidence>
<dbReference type="PANTHER" id="PTHR12189:SF2">
    <property type="entry name" value="MRNA CAP GUANINE-N7 METHYLTRANSFERASE"/>
    <property type="match status" value="1"/>
</dbReference>
<dbReference type="AlphaFoldDB" id="A0A9P6BB61"/>
<evidence type="ECO:0000256" key="12">
    <source>
        <dbReference type="SAM" id="MobiDB-lite"/>
    </source>
</evidence>
<evidence type="ECO:0000256" key="9">
    <source>
        <dbReference type="ARBA" id="ARBA00033387"/>
    </source>
</evidence>
<feature type="compositionally biased region" description="Polar residues" evidence="12">
    <location>
        <begin position="30"/>
        <end position="46"/>
    </location>
</feature>
<keyword evidence="7" id="KW-0506">mRNA capping</keyword>
<evidence type="ECO:0000256" key="3">
    <source>
        <dbReference type="ARBA" id="ARBA00022603"/>
    </source>
</evidence>
<comment type="caution">
    <text evidence="14">The sequence shown here is derived from an EMBL/GenBank/DDBJ whole genome shotgun (WGS) entry which is preliminary data.</text>
</comment>
<dbReference type="InterPro" id="IPR039753">
    <property type="entry name" value="RG7MT1"/>
</dbReference>
<comment type="function">
    <text evidence="1">Responsible for methylating the 5'-cap structure of mRNAs.</text>
</comment>
<feature type="domain" description="MRNA cap 0 methyltransferase" evidence="13">
    <location>
        <begin position="215"/>
        <end position="509"/>
    </location>
</feature>
<dbReference type="EMBL" id="MU128909">
    <property type="protein sequence ID" value="KAF9521134.1"/>
    <property type="molecule type" value="Genomic_DNA"/>
</dbReference>
<dbReference type="Pfam" id="PF03291">
    <property type="entry name" value="mRNA_G-N7_MeTrfase"/>
    <property type="match status" value="1"/>
</dbReference>
<evidence type="ECO:0000256" key="5">
    <source>
        <dbReference type="ARBA" id="ARBA00022691"/>
    </source>
</evidence>
<dbReference type="Gene3D" id="3.40.50.150">
    <property type="entry name" value="Vaccinia Virus protein VP39"/>
    <property type="match status" value="1"/>
</dbReference>
<keyword evidence="15" id="KW-1185">Reference proteome</keyword>
<evidence type="ECO:0000256" key="10">
    <source>
        <dbReference type="ARBA" id="ARBA00044712"/>
    </source>
</evidence>
<gene>
    <name evidence="14" type="ORF">BS47DRAFT_1357064</name>
</gene>
<feature type="compositionally biased region" description="Polar residues" evidence="12">
    <location>
        <begin position="133"/>
        <end position="142"/>
    </location>
</feature>
<keyword evidence="4" id="KW-0808">Transferase</keyword>
<evidence type="ECO:0000256" key="2">
    <source>
        <dbReference type="ARBA" id="ARBA00011926"/>
    </source>
</evidence>
<sequence length="511" mass="57308">MSGLTLPKPQPSGNFHLSLPSDPPGRERTNSPPISESQPSTNTWSPYVSPVLHPRTLSLAPPPPPVPILPAARLLYEPRSRVSVAKSVLVPISPQELQNLIQSSRNPLRRPPPPSSHSAIGYQGGISRDNDDNNSGEGSSTDAAPWSPSRPTSAAAHNQYPSQNDPVSRTKKRPLPEDSSDQDGREERAKRTTSGFVASHYNARPEVGKIKREESPIIGLKNFNNWIKAVMIARFARPAIRETNSHVVTTGRRPKYRARVLDLGCGKGGDLNKWGKAEIAAYVGVDIAEVSIEQARARLSERRRLFDADFYDLDCFKRKVPPHLLSPFDVVSMQFCMHYAFETEDQVRMMLTNVTKYLRPGGVFLGTTPNAKQLLRRLKKLPDPDPAHPEGGMSFGNGVYNIRFTSRHGPGKGAHPYGHQYWFWLKDAVDNVPEWIVRWDTFVTLAGEFELELQYKEEFHGIYEQEQNVPEFKSLLQTMRVVDSKGESSLDQDQWEAANIYIGFVFKKRAP</sequence>
<dbReference type="CDD" id="cd02440">
    <property type="entry name" value="AdoMet_MTases"/>
    <property type="match status" value="1"/>
</dbReference>
<keyword evidence="3" id="KW-0489">Methyltransferase</keyword>
<reference evidence="14" key="1">
    <citation type="journal article" date="2020" name="Nat. Commun.">
        <title>Large-scale genome sequencing of mycorrhizal fungi provides insights into the early evolution of symbiotic traits.</title>
        <authorList>
            <person name="Miyauchi S."/>
            <person name="Kiss E."/>
            <person name="Kuo A."/>
            <person name="Drula E."/>
            <person name="Kohler A."/>
            <person name="Sanchez-Garcia M."/>
            <person name="Morin E."/>
            <person name="Andreopoulos B."/>
            <person name="Barry K.W."/>
            <person name="Bonito G."/>
            <person name="Buee M."/>
            <person name="Carver A."/>
            <person name="Chen C."/>
            <person name="Cichocki N."/>
            <person name="Clum A."/>
            <person name="Culley D."/>
            <person name="Crous P.W."/>
            <person name="Fauchery L."/>
            <person name="Girlanda M."/>
            <person name="Hayes R.D."/>
            <person name="Keri Z."/>
            <person name="LaButti K."/>
            <person name="Lipzen A."/>
            <person name="Lombard V."/>
            <person name="Magnuson J."/>
            <person name="Maillard F."/>
            <person name="Murat C."/>
            <person name="Nolan M."/>
            <person name="Ohm R.A."/>
            <person name="Pangilinan J."/>
            <person name="Pereira M.F."/>
            <person name="Perotto S."/>
            <person name="Peter M."/>
            <person name="Pfister S."/>
            <person name="Riley R."/>
            <person name="Sitrit Y."/>
            <person name="Stielow J.B."/>
            <person name="Szollosi G."/>
            <person name="Zifcakova L."/>
            <person name="Stursova M."/>
            <person name="Spatafora J.W."/>
            <person name="Tedersoo L."/>
            <person name="Vaario L.M."/>
            <person name="Yamada A."/>
            <person name="Yan M."/>
            <person name="Wang P."/>
            <person name="Xu J."/>
            <person name="Bruns T."/>
            <person name="Baldrian P."/>
            <person name="Vilgalys R."/>
            <person name="Dunand C."/>
            <person name="Henrissat B."/>
            <person name="Grigoriev I.V."/>
            <person name="Hibbett D."/>
            <person name="Nagy L.G."/>
            <person name="Martin F.M."/>
        </authorList>
    </citation>
    <scope>NUCLEOTIDE SEQUENCE</scope>
    <source>
        <strain evidence="14">UP504</strain>
    </source>
</reference>
<feature type="region of interest" description="Disordered" evidence="12">
    <location>
        <begin position="1"/>
        <end position="69"/>
    </location>
</feature>
<dbReference type="GO" id="GO:0005634">
    <property type="term" value="C:nucleus"/>
    <property type="evidence" value="ECO:0007669"/>
    <property type="project" value="TreeGrafter"/>
</dbReference>